<dbReference type="EMBL" id="BARV01029050">
    <property type="protein sequence ID" value="GAI40548.1"/>
    <property type="molecule type" value="Genomic_DNA"/>
</dbReference>
<reference evidence="2" key="1">
    <citation type="journal article" date="2014" name="Front. Microbiol.">
        <title>High frequency of phylogenetically diverse reductive dehalogenase-homologous genes in deep subseafloor sedimentary metagenomes.</title>
        <authorList>
            <person name="Kawai M."/>
            <person name="Futagami T."/>
            <person name="Toyoda A."/>
            <person name="Takaki Y."/>
            <person name="Nishi S."/>
            <person name="Hori S."/>
            <person name="Arai W."/>
            <person name="Tsubouchi T."/>
            <person name="Morono Y."/>
            <person name="Uchiyama I."/>
            <person name="Ito T."/>
            <person name="Fujiyama A."/>
            <person name="Inagaki F."/>
            <person name="Takami H."/>
        </authorList>
    </citation>
    <scope>NUCLEOTIDE SEQUENCE</scope>
    <source>
        <strain evidence="2">Expedition CK06-06</strain>
    </source>
</reference>
<feature type="non-terminal residue" evidence="2">
    <location>
        <position position="151"/>
    </location>
</feature>
<dbReference type="AlphaFoldDB" id="X1NAA4"/>
<evidence type="ECO:0000313" key="2">
    <source>
        <dbReference type="EMBL" id="GAI40548.1"/>
    </source>
</evidence>
<proteinExistence type="predicted"/>
<evidence type="ECO:0000259" key="1">
    <source>
        <dbReference type="Pfam" id="PF23343"/>
    </source>
</evidence>
<organism evidence="2">
    <name type="scientific">marine sediment metagenome</name>
    <dbReference type="NCBI Taxonomy" id="412755"/>
    <lineage>
        <taxon>unclassified sequences</taxon>
        <taxon>metagenomes</taxon>
        <taxon>ecological metagenomes</taxon>
    </lineage>
</organism>
<comment type="caution">
    <text evidence="2">The sequence shown here is derived from an EMBL/GenBank/DDBJ whole genome shotgun (WGS) entry which is preliminary data.</text>
</comment>
<name>X1NAA4_9ZZZZ</name>
<feature type="domain" description="Replication-associated protein ORF2/G2P" evidence="1">
    <location>
        <begin position="35"/>
        <end position="112"/>
    </location>
</feature>
<accession>X1NAA4</accession>
<gene>
    <name evidence="2" type="ORF">S06H3_46392</name>
</gene>
<protein>
    <recommendedName>
        <fullName evidence="1">Replication-associated protein ORF2/G2P domain-containing protein</fullName>
    </recommendedName>
</protein>
<dbReference type="Pfam" id="PF23343">
    <property type="entry name" value="REP_ORF2-G2P"/>
    <property type="match status" value="1"/>
</dbReference>
<sequence>MKVRSWVRGRTEKESRDLVAAWGELLSRPAWRWSLYATLTFKEPVRESAAERDFLRWLHPLNIQRFGRRYRRHGKEIAWVRGTEYQKRGVLHYHALLGNTGELNQYEAMSTWENCGSPIDIDGGSHPRTGFARIYPYDPSLGGVFYVSKYV</sequence>
<dbReference type="InterPro" id="IPR056906">
    <property type="entry name" value="ORF2/G2P_dom"/>
</dbReference>